<evidence type="ECO:0000313" key="2">
    <source>
        <dbReference type="Proteomes" id="UP000463857"/>
    </source>
</evidence>
<dbReference type="RefSeq" id="WP_159546869.1">
    <property type="nucleotide sequence ID" value="NZ_CP047156.1"/>
</dbReference>
<evidence type="ECO:0000313" key="1">
    <source>
        <dbReference type="EMBL" id="QHC01745.1"/>
    </source>
</evidence>
<dbReference type="OrthoDB" id="4550796at2"/>
<dbReference type="AlphaFoldDB" id="A0A7L4YR69"/>
<dbReference type="Proteomes" id="UP000463857">
    <property type="component" value="Chromosome"/>
</dbReference>
<sequence length="142" mass="15434">MLDDDGRMFLDALGVREGDARLSAAVELVGGDYDTEIFDDPEATYLVMDDRGVDFLLEDDVVVAVFVYGPGSANGAPYARGSHVVQGLDFGASPGEARRVLGEPKRTGPTYLLYELEQRVLHLEFTSGTLTMFTLQLRDVAG</sequence>
<name>A0A7L4YR69_9ACTN</name>
<dbReference type="InParanoid" id="A0A7L4YR69"/>
<organism evidence="1 2">
    <name type="scientific">Epidermidibacterium keratini</name>
    <dbReference type="NCBI Taxonomy" id="1891644"/>
    <lineage>
        <taxon>Bacteria</taxon>
        <taxon>Bacillati</taxon>
        <taxon>Actinomycetota</taxon>
        <taxon>Actinomycetes</taxon>
        <taxon>Sporichthyales</taxon>
        <taxon>Sporichthyaceae</taxon>
        <taxon>Epidermidibacterium</taxon>
    </lineage>
</organism>
<dbReference type="KEGG" id="eke:EK0264_16630"/>
<proteinExistence type="predicted"/>
<accession>A0A7L4YR69</accession>
<dbReference type="EMBL" id="CP047156">
    <property type="protein sequence ID" value="QHC01745.1"/>
    <property type="molecule type" value="Genomic_DNA"/>
</dbReference>
<protein>
    <submittedName>
        <fullName evidence="1">Uncharacterized protein</fullName>
    </submittedName>
</protein>
<reference evidence="1 2" key="1">
    <citation type="journal article" date="2018" name="Int. J. Syst. Evol. Microbiol.">
        <title>Epidermidibacterium keratini gen. nov., sp. nov., a member of the family Sporichthyaceae, isolated from keratin epidermis.</title>
        <authorList>
            <person name="Lee D.G."/>
            <person name="Trujillo M.E."/>
            <person name="Kang S."/>
            <person name="Nam J.J."/>
            <person name="Kim Y.J."/>
        </authorList>
    </citation>
    <scope>NUCLEOTIDE SEQUENCE [LARGE SCALE GENOMIC DNA]</scope>
    <source>
        <strain evidence="1 2">EPI-7</strain>
    </source>
</reference>
<keyword evidence="2" id="KW-1185">Reference proteome</keyword>
<gene>
    <name evidence="1" type="ORF">EK0264_16630</name>
</gene>